<name>A0AAW0DFN8_9AGAR</name>
<accession>A0AAW0DFN8</accession>
<protein>
    <submittedName>
        <fullName evidence="2">Uncharacterized protein</fullName>
    </submittedName>
</protein>
<proteinExistence type="predicted"/>
<gene>
    <name evidence="2" type="ORF">R3P38DRAFT_3173711</name>
</gene>
<dbReference type="EMBL" id="JAWWNJ010000008">
    <property type="protein sequence ID" value="KAK7050370.1"/>
    <property type="molecule type" value="Genomic_DNA"/>
</dbReference>
<reference evidence="2 3" key="1">
    <citation type="journal article" date="2024" name="J Genomics">
        <title>Draft genome sequencing and assembly of Favolaschia claudopus CIRM-BRFM 2984 isolated from oak limbs.</title>
        <authorList>
            <person name="Navarro D."/>
            <person name="Drula E."/>
            <person name="Chaduli D."/>
            <person name="Cazenave R."/>
            <person name="Ahrendt S."/>
            <person name="Wang J."/>
            <person name="Lipzen A."/>
            <person name="Daum C."/>
            <person name="Barry K."/>
            <person name="Grigoriev I.V."/>
            <person name="Favel A."/>
            <person name="Rosso M.N."/>
            <person name="Martin F."/>
        </authorList>
    </citation>
    <scope>NUCLEOTIDE SEQUENCE [LARGE SCALE GENOMIC DNA]</scope>
    <source>
        <strain evidence="2 3">CIRM-BRFM 2984</strain>
    </source>
</reference>
<keyword evidence="3" id="KW-1185">Reference proteome</keyword>
<comment type="caution">
    <text evidence="2">The sequence shown here is derived from an EMBL/GenBank/DDBJ whole genome shotgun (WGS) entry which is preliminary data.</text>
</comment>
<evidence type="ECO:0000256" key="1">
    <source>
        <dbReference type="SAM" id="MobiDB-lite"/>
    </source>
</evidence>
<dbReference type="Proteomes" id="UP001362999">
    <property type="component" value="Unassembled WGS sequence"/>
</dbReference>
<evidence type="ECO:0000313" key="2">
    <source>
        <dbReference type="EMBL" id="KAK7050370.1"/>
    </source>
</evidence>
<feature type="region of interest" description="Disordered" evidence="1">
    <location>
        <begin position="174"/>
        <end position="206"/>
    </location>
</feature>
<organism evidence="2 3">
    <name type="scientific">Favolaschia claudopus</name>
    <dbReference type="NCBI Taxonomy" id="2862362"/>
    <lineage>
        <taxon>Eukaryota</taxon>
        <taxon>Fungi</taxon>
        <taxon>Dikarya</taxon>
        <taxon>Basidiomycota</taxon>
        <taxon>Agaricomycotina</taxon>
        <taxon>Agaricomycetes</taxon>
        <taxon>Agaricomycetidae</taxon>
        <taxon>Agaricales</taxon>
        <taxon>Marasmiineae</taxon>
        <taxon>Mycenaceae</taxon>
        <taxon>Favolaschia</taxon>
    </lineage>
</organism>
<sequence length="206" mass="23052">MRCTEENVQAATTGFHSSGVMGFVSAEGGWFPYLGSTSDGVFILNYNGLQLFSRDDQRRALVIIRKYRKRGYKLTIGQQRAHACGISKDCPATERSNQDAGCALARFATLPPGTVHYSPALMATRREVLWDLGGHGCGTHRPMRDGEIERARCEQHCYDVWCAIAQYLLDMEDDKELVSESEEEDNADTESEVEDDEESIEDEESV</sequence>
<dbReference type="AlphaFoldDB" id="A0AAW0DFN8"/>
<evidence type="ECO:0000313" key="3">
    <source>
        <dbReference type="Proteomes" id="UP001362999"/>
    </source>
</evidence>